<name>A0A6B0VR95_9EURY</name>
<dbReference type="NCBIfam" id="TIGR02122">
    <property type="entry name" value="TRAP_TAXI"/>
    <property type="match status" value="1"/>
</dbReference>
<dbReference type="Gene3D" id="3.40.190.10">
    <property type="entry name" value="Periplasmic binding protein-like II"/>
    <property type="match status" value="2"/>
</dbReference>
<dbReference type="InterPro" id="IPR011852">
    <property type="entry name" value="TRAP_TAXI"/>
</dbReference>
<keyword evidence="2" id="KW-1185">Reference proteome</keyword>
<dbReference type="Proteomes" id="UP000434101">
    <property type="component" value="Unassembled WGS sequence"/>
</dbReference>
<gene>
    <name evidence="1" type="ORF">GS429_13210</name>
</gene>
<evidence type="ECO:0000313" key="1">
    <source>
        <dbReference type="EMBL" id="MXV63009.1"/>
    </source>
</evidence>
<protein>
    <submittedName>
        <fullName evidence="1">TAXI family TRAP transporter solute-binding subunit</fullName>
    </submittedName>
</protein>
<evidence type="ECO:0000313" key="2">
    <source>
        <dbReference type="Proteomes" id="UP000434101"/>
    </source>
</evidence>
<dbReference type="AlphaFoldDB" id="A0A6B0VR95"/>
<accession>A0A6B0VR95</accession>
<proteinExistence type="predicted"/>
<comment type="caution">
    <text evidence="1">The sequence shown here is derived from an EMBL/GenBank/DDBJ whole genome shotgun (WGS) entry which is preliminary data.</text>
</comment>
<dbReference type="OrthoDB" id="27995at2157"/>
<reference evidence="1 2" key="1">
    <citation type="submission" date="2020-01" db="EMBL/GenBank/DDBJ databases">
        <title>Natronorubrum sp. JWXQ-INN 674 isolated from Inner Mongolia Autonomous Region of China.</title>
        <authorList>
            <person name="Xue Q."/>
        </authorList>
    </citation>
    <scope>NUCLEOTIDE SEQUENCE [LARGE SCALE GENOMIC DNA]</scope>
    <source>
        <strain evidence="1 2">JWXQ-INN-674</strain>
    </source>
</reference>
<sequence length="296" mass="33422">MAQIVEENSDTLQLQPQTTTGFMENFARVMNDENDAGLSSAAAYYAARNGTEPFEEPVPEDELPLGITPTIHMSGFYLATLERTGIESFEDLSGSDFAYLHRGSATNPINEYVFEEGGLDGEINTEYLGFTDQRSALLEDRIDAWQPLLFDQYYHNGAHVEVYEQEGDFVHIPIPDDVIDATMDRVTGGWDYLEVDADTVDDITINNGPLDYFFTPSQLYVGQDMDEDVVYELTEILVEQQDALTDGNRIFHTYGWGDAPEESPIDERYEFLGIENDHLHPAAIDYYEDAGIEYPQ</sequence>
<organism evidence="1 2">
    <name type="scientific">Natronorubrum halalkaliphilum</name>
    <dbReference type="NCBI Taxonomy" id="2691917"/>
    <lineage>
        <taxon>Archaea</taxon>
        <taxon>Methanobacteriati</taxon>
        <taxon>Methanobacteriota</taxon>
        <taxon>Stenosarchaea group</taxon>
        <taxon>Halobacteria</taxon>
        <taxon>Halobacteriales</taxon>
        <taxon>Natrialbaceae</taxon>
        <taxon>Natronorubrum</taxon>
    </lineage>
</organism>
<dbReference type="SUPFAM" id="SSF53850">
    <property type="entry name" value="Periplasmic binding protein-like II"/>
    <property type="match status" value="1"/>
</dbReference>
<dbReference type="PANTHER" id="PTHR42941">
    <property type="entry name" value="SLL1037 PROTEIN"/>
    <property type="match status" value="1"/>
</dbReference>
<dbReference type="EMBL" id="WUYX01000039">
    <property type="protein sequence ID" value="MXV63009.1"/>
    <property type="molecule type" value="Genomic_DNA"/>
</dbReference>
<dbReference type="Pfam" id="PF16868">
    <property type="entry name" value="NMT1_3"/>
    <property type="match status" value="1"/>
</dbReference>
<dbReference type="PANTHER" id="PTHR42941:SF1">
    <property type="entry name" value="SLL1037 PROTEIN"/>
    <property type="match status" value="1"/>
</dbReference>